<dbReference type="FunFam" id="3.40.50.300:FF:000145">
    <property type="entry name" value="probable ATP-dependent RNA helicase DHX40"/>
    <property type="match status" value="1"/>
</dbReference>
<accession>A0A2A9M8R7</accession>
<feature type="domain" description="Helicase ATP-binding" evidence="9">
    <location>
        <begin position="251"/>
        <end position="418"/>
    </location>
</feature>
<dbReference type="InterPro" id="IPR048333">
    <property type="entry name" value="HA2_WH"/>
</dbReference>
<dbReference type="InterPro" id="IPR002464">
    <property type="entry name" value="DNA/RNA_helicase_DEAH_CS"/>
</dbReference>
<dbReference type="SUPFAM" id="SSF52540">
    <property type="entry name" value="P-loop containing nucleoside triphosphate hydrolases"/>
    <property type="match status" value="1"/>
</dbReference>
<evidence type="ECO:0000313" key="12">
    <source>
        <dbReference type="Proteomes" id="UP000224006"/>
    </source>
</evidence>
<dbReference type="Gene3D" id="1.20.120.1080">
    <property type="match status" value="1"/>
</dbReference>
<dbReference type="OrthoDB" id="10253254at2759"/>
<dbReference type="PROSITE" id="PS51194">
    <property type="entry name" value="HELICASE_CTER"/>
    <property type="match status" value="1"/>
</dbReference>
<dbReference type="Pfam" id="PF21010">
    <property type="entry name" value="HA2_C"/>
    <property type="match status" value="1"/>
</dbReference>
<dbReference type="GO" id="GO:0005524">
    <property type="term" value="F:ATP binding"/>
    <property type="evidence" value="ECO:0007669"/>
    <property type="project" value="UniProtKB-KW"/>
</dbReference>
<keyword evidence="12" id="KW-1185">Reference proteome</keyword>
<keyword evidence="4" id="KW-0378">Hydrolase</keyword>
<sequence>MATLVSEFLISERDASEFAGRRMTETRKSEEKTGAGATFPVHTASHRETQKDGAAASSLLAPEAETQALDSGALRVARKQLSPLLSSHASYLLEEEDLGEICCSPEEATGRTSSPSHGEKRKSRAPGSAEKSGPLKKRCELTAYGSLFSPSSACSPSSGPAKRHREAESISSPVRKGQASEDVCTGKRKIGGNAAGERGASGAETTSGCAEDAGERKKRVVSAPGARIADGTGRKKASGSLPIHGFADAIRAAVSGHPVTLIVGDTGSGKTTQVPQFLYRFGFTEKGAIAVTQPRRVAAVSLARRVCEELGDEKGNCLGEFVGYSVRFEDKTTAATRIKFLTDGMLVREAMLDEALSRYSVIVLDEAHERSLRTDILLGWVKRLLAKRRDLKIVVMSATLDTEKFLRFFPGAKPVFVPGRQFPVEVLYTPEPEADYIDAALITTLQIHTRYPPGDILVFLPGQEDIEGLHSILEEKRELLRKALCMASQSRAAEASGKQTLKSEKVKDKDRKPASVSMGNAGVQFCIGEDVEIADPEKTAVDLLVCPLFAALPFDRQKAVFTPAPAGVRKVILATNIAETSITVQGIRYVVDSGLAKTKCVNHRTGVEALVIEEISQDSAKQRAGRAGREAPGTVFRMYTEDTFNKFRPRKVPEIVTCDLDQVFLELKALGIANPLEFPFLDAPPKEAFVNAGRTLHRLEAIDSRGELTELGRKLAALPLKPMLGKLLLDSVAFECTSEILSIVAMLSTDSLWNSYRSLSSEKTSRVSQARKRLADIRGDHLTLLHAYSQWEEATDKIGLCNEYGLHHNAMMRAKQIRSQLEELLLSPQIGLKNIAKSDATDRWTKVRQCLAVGCWLHTARLQRDGRTYVTTVERETAKLHPSSVLSGQRALPAWVVYSEYVHTSKPYLRGVTAIEGPWLQQFIPRWFTMVGQN</sequence>
<dbReference type="GO" id="GO:0003725">
    <property type="term" value="F:double-stranded RNA binding"/>
    <property type="evidence" value="ECO:0007669"/>
    <property type="project" value="TreeGrafter"/>
</dbReference>
<dbReference type="SMART" id="SM00487">
    <property type="entry name" value="DEXDc"/>
    <property type="match status" value="1"/>
</dbReference>
<dbReference type="STRING" id="94643.A0A2A9M8R7"/>
<evidence type="ECO:0000256" key="7">
    <source>
        <dbReference type="ARBA" id="ARBA00047984"/>
    </source>
</evidence>
<evidence type="ECO:0000256" key="8">
    <source>
        <dbReference type="SAM" id="MobiDB-lite"/>
    </source>
</evidence>
<dbReference type="CDD" id="cd17917">
    <property type="entry name" value="DEXHc_RHA-like"/>
    <property type="match status" value="1"/>
</dbReference>
<feature type="compositionally biased region" description="Low complexity" evidence="8">
    <location>
        <begin position="150"/>
        <end position="160"/>
    </location>
</feature>
<feature type="region of interest" description="Disordered" evidence="8">
    <location>
        <begin position="150"/>
        <end position="235"/>
    </location>
</feature>
<evidence type="ECO:0000256" key="2">
    <source>
        <dbReference type="ARBA" id="ARBA00012552"/>
    </source>
</evidence>
<feature type="region of interest" description="Disordered" evidence="8">
    <location>
        <begin position="19"/>
        <end position="58"/>
    </location>
</feature>
<dbReference type="EMBL" id="NWUJ01000008">
    <property type="protein sequence ID" value="PFH33564.1"/>
    <property type="molecule type" value="Genomic_DNA"/>
</dbReference>
<evidence type="ECO:0000256" key="6">
    <source>
        <dbReference type="ARBA" id="ARBA00022840"/>
    </source>
</evidence>
<gene>
    <name evidence="11" type="ORF">BESB_077810</name>
</gene>
<dbReference type="GeneID" id="40312707"/>
<dbReference type="GO" id="GO:0005730">
    <property type="term" value="C:nucleolus"/>
    <property type="evidence" value="ECO:0007669"/>
    <property type="project" value="UniProtKB-ARBA"/>
</dbReference>
<dbReference type="SMART" id="SM00490">
    <property type="entry name" value="HELICc"/>
    <property type="match status" value="1"/>
</dbReference>
<dbReference type="KEGG" id="bbes:BESB_077810"/>
<dbReference type="Pfam" id="PF04408">
    <property type="entry name" value="WHD_HA2"/>
    <property type="match status" value="1"/>
</dbReference>
<evidence type="ECO:0000256" key="4">
    <source>
        <dbReference type="ARBA" id="ARBA00022801"/>
    </source>
</evidence>
<protein>
    <recommendedName>
        <fullName evidence="2">RNA helicase</fullName>
        <ecNumber evidence="2">3.6.4.13</ecNumber>
    </recommendedName>
</protein>
<dbReference type="GO" id="GO:0003724">
    <property type="term" value="F:RNA helicase activity"/>
    <property type="evidence" value="ECO:0007669"/>
    <property type="project" value="UniProtKB-EC"/>
</dbReference>
<dbReference type="InterPro" id="IPR014001">
    <property type="entry name" value="Helicase_ATP-bd"/>
</dbReference>
<dbReference type="VEuPathDB" id="ToxoDB:BESB_077810"/>
<dbReference type="Pfam" id="PF07717">
    <property type="entry name" value="OB_NTP_bind"/>
    <property type="match status" value="1"/>
</dbReference>
<dbReference type="PROSITE" id="PS51192">
    <property type="entry name" value="HELICASE_ATP_BIND_1"/>
    <property type="match status" value="1"/>
</dbReference>
<dbReference type="PANTHER" id="PTHR18934:SF118">
    <property type="entry name" value="ATP-DEPENDENT RNA HELICASE DHX33"/>
    <property type="match status" value="1"/>
</dbReference>
<keyword evidence="5 11" id="KW-0347">Helicase</keyword>
<feature type="domain" description="Helicase C-terminal" evidence="10">
    <location>
        <begin position="436"/>
        <end position="671"/>
    </location>
</feature>
<proteinExistence type="inferred from homology"/>
<dbReference type="EC" id="3.6.4.13" evidence="2"/>
<evidence type="ECO:0000256" key="5">
    <source>
        <dbReference type="ARBA" id="ARBA00022806"/>
    </source>
</evidence>
<dbReference type="Pfam" id="PF00270">
    <property type="entry name" value="DEAD"/>
    <property type="match status" value="1"/>
</dbReference>
<dbReference type="GO" id="GO:0045943">
    <property type="term" value="P:positive regulation of transcription by RNA polymerase I"/>
    <property type="evidence" value="ECO:0007669"/>
    <property type="project" value="TreeGrafter"/>
</dbReference>
<dbReference type="InterPro" id="IPR011709">
    <property type="entry name" value="DEAD-box_helicase_OB_fold"/>
</dbReference>
<dbReference type="PANTHER" id="PTHR18934">
    <property type="entry name" value="ATP-DEPENDENT RNA HELICASE"/>
    <property type="match status" value="1"/>
</dbReference>
<dbReference type="PROSITE" id="PS00690">
    <property type="entry name" value="DEAH_ATP_HELICASE"/>
    <property type="match status" value="1"/>
</dbReference>
<dbReference type="InterPro" id="IPR007502">
    <property type="entry name" value="Helicase-assoc_dom"/>
</dbReference>
<evidence type="ECO:0000259" key="10">
    <source>
        <dbReference type="PROSITE" id="PS51194"/>
    </source>
</evidence>
<dbReference type="InterPro" id="IPR011545">
    <property type="entry name" value="DEAD/DEAH_box_helicase_dom"/>
</dbReference>
<feature type="compositionally biased region" description="Basic and acidic residues" evidence="8">
    <location>
        <begin position="501"/>
        <end position="513"/>
    </location>
</feature>
<comment type="similarity">
    <text evidence="1">Belongs to the DEAD box helicase family. DEAH subfamily.</text>
</comment>
<feature type="region of interest" description="Disordered" evidence="8">
    <location>
        <begin position="495"/>
        <end position="515"/>
    </location>
</feature>
<comment type="catalytic activity">
    <reaction evidence="7">
        <text>ATP + H2O = ADP + phosphate + H(+)</text>
        <dbReference type="Rhea" id="RHEA:13065"/>
        <dbReference type="ChEBI" id="CHEBI:15377"/>
        <dbReference type="ChEBI" id="CHEBI:15378"/>
        <dbReference type="ChEBI" id="CHEBI:30616"/>
        <dbReference type="ChEBI" id="CHEBI:43474"/>
        <dbReference type="ChEBI" id="CHEBI:456216"/>
        <dbReference type="EC" id="3.6.4.13"/>
    </reaction>
</comment>
<reference evidence="11 12" key="1">
    <citation type="submission" date="2017-09" db="EMBL/GenBank/DDBJ databases">
        <title>Genome sequencing of Besnoitia besnoiti strain Bb-Ger1.</title>
        <authorList>
            <person name="Schares G."/>
            <person name="Venepally P."/>
            <person name="Lorenzi H.A."/>
        </authorList>
    </citation>
    <scope>NUCLEOTIDE SEQUENCE [LARGE SCALE GENOMIC DNA]</scope>
    <source>
        <strain evidence="11 12">Bb-Ger1</strain>
    </source>
</reference>
<comment type="caution">
    <text evidence="11">The sequence shown here is derived from an EMBL/GenBank/DDBJ whole genome shotgun (WGS) entry which is preliminary data.</text>
</comment>
<dbReference type="SMART" id="SM00847">
    <property type="entry name" value="HA2"/>
    <property type="match status" value="1"/>
</dbReference>
<dbReference type="CDD" id="cd18791">
    <property type="entry name" value="SF2_C_RHA"/>
    <property type="match status" value="1"/>
</dbReference>
<dbReference type="GO" id="GO:0016787">
    <property type="term" value="F:hydrolase activity"/>
    <property type="evidence" value="ECO:0007669"/>
    <property type="project" value="UniProtKB-KW"/>
</dbReference>
<dbReference type="RefSeq" id="XP_029217573.1">
    <property type="nucleotide sequence ID" value="XM_029366142.1"/>
</dbReference>
<evidence type="ECO:0000256" key="1">
    <source>
        <dbReference type="ARBA" id="ARBA00008792"/>
    </source>
</evidence>
<dbReference type="Gene3D" id="3.40.50.300">
    <property type="entry name" value="P-loop containing nucleotide triphosphate hydrolases"/>
    <property type="match status" value="2"/>
</dbReference>
<evidence type="ECO:0000259" key="9">
    <source>
        <dbReference type="PROSITE" id="PS51192"/>
    </source>
</evidence>
<feature type="compositionally biased region" description="Basic and acidic residues" evidence="8">
    <location>
        <begin position="19"/>
        <end position="33"/>
    </location>
</feature>
<organism evidence="11 12">
    <name type="scientific">Besnoitia besnoiti</name>
    <name type="common">Apicomplexan protozoan</name>
    <dbReference type="NCBI Taxonomy" id="94643"/>
    <lineage>
        <taxon>Eukaryota</taxon>
        <taxon>Sar</taxon>
        <taxon>Alveolata</taxon>
        <taxon>Apicomplexa</taxon>
        <taxon>Conoidasida</taxon>
        <taxon>Coccidia</taxon>
        <taxon>Eucoccidiorida</taxon>
        <taxon>Eimeriorina</taxon>
        <taxon>Sarcocystidae</taxon>
        <taxon>Besnoitia</taxon>
    </lineage>
</organism>
<dbReference type="Pfam" id="PF00271">
    <property type="entry name" value="Helicase_C"/>
    <property type="match status" value="1"/>
</dbReference>
<feature type="region of interest" description="Disordered" evidence="8">
    <location>
        <begin position="103"/>
        <end position="137"/>
    </location>
</feature>
<dbReference type="InterPro" id="IPR001650">
    <property type="entry name" value="Helicase_C-like"/>
</dbReference>
<name>A0A2A9M8R7_BESBE</name>
<evidence type="ECO:0000256" key="3">
    <source>
        <dbReference type="ARBA" id="ARBA00022741"/>
    </source>
</evidence>
<dbReference type="Proteomes" id="UP000224006">
    <property type="component" value="Chromosome VII"/>
</dbReference>
<dbReference type="InterPro" id="IPR027417">
    <property type="entry name" value="P-loop_NTPase"/>
</dbReference>
<evidence type="ECO:0000313" key="11">
    <source>
        <dbReference type="EMBL" id="PFH33564.1"/>
    </source>
</evidence>
<keyword evidence="6" id="KW-0067">ATP-binding</keyword>
<dbReference type="AlphaFoldDB" id="A0A2A9M8R7"/>
<keyword evidence="3" id="KW-0547">Nucleotide-binding</keyword>
<dbReference type="FunFam" id="3.40.50.300:FF:000578">
    <property type="entry name" value="probable ATP-dependent RNA helicase DHX35"/>
    <property type="match status" value="1"/>
</dbReference>